<dbReference type="InterPro" id="IPR027417">
    <property type="entry name" value="P-loop_NTPase"/>
</dbReference>
<gene>
    <name evidence="6" type="ORF">OSH07_07860</name>
</gene>
<dbReference type="Pfam" id="PF00005">
    <property type="entry name" value="ABC_tran"/>
    <property type="match status" value="1"/>
</dbReference>
<dbReference type="SMART" id="SM00382">
    <property type="entry name" value="AAA"/>
    <property type="match status" value="1"/>
</dbReference>
<evidence type="ECO:0000313" key="7">
    <source>
        <dbReference type="Proteomes" id="UP001144805"/>
    </source>
</evidence>
<protein>
    <submittedName>
        <fullName evidence="6">ABC transporter ATP-binding protein</fullName>
    </submittedName>
</protein>
<comment type="caution">
    <text evidence="6">The sequence shown here is derived from an EMBL/GenBank/DDBJ whole genome shotgun (WGS) entry which is preliminary data.</text>
</comment>
<dbReference type="Proteomes" id="UP001144805">
    <property type="component" value="Unassembled WGS sequence"/>
</dbReference>
<dbReference type="SUPFAM" id="SSF52540">
    <property type="entry name" value="P-loop containing nucleoside triphosphate hydrolases"/>
    <property type="match status" value="1"/>
</dbReference>
<dbReference type="InterPro" id="IPR017871">
    <property type="entry name" value="ABC_transporter-like_CS"/>
</dbReference>
<comment type="similarity">
    <text evidence="1">Belongs to the ABC transporter superfamily.</text>
</comment>
<dbReference type="Pfam" id="PF08402">
    <property type="entry name" value="TOBE_2"/>
    <property type="match status" value="1"/>
</dbReference>
<dbReference type="Gene3D" id="3.40.50.300">
    <property type="entry name" value="P-loop containing nucleotide triphosphate hydrolases"/>
    <property type="match status" value="1"/>
</dbReference>
<proteinExistence type="inferred from homology"/>
<evidence type="ECO:0000256" key="2">
    <source>
        <dbReference type="ARBA" id="ARBA00022448"/>
    </source>
</evidence>
<dbReference type="GO" id="GO:0022857">
    <property type="term" value="F:transmembrane transporter activity"/>
    <property type="evidence" value="ECO:0007669"/>
    <property type="project" value="InterPro"/>
</dbReference>
<dbReference type="InterPro" id="IPR013611">
    <property type="entry name" value="Transp-assoc_OB_typ2"/>
</dbReference>
<dbReference type="PROSITE" id="PS00211">
    <property type="entry name" value="ABC_TRANSPORTER_1"/>
    <property type="match status" value="1"/>
</dbReference>
<keyword evidence="4 6" id="KW-0067">ATP-binding</keyword>
<dbReference type="PANTHER" id="PTHR42781:SF4">
    <property type="entry name" value="SPERMIDINE_PUTRESCINE IMPORT ATP-BINDING PROTEIN POTA"/>
    <property type="match status" value="1"/>
</dbReference>
<dbReference type="InterPro" id="IPR050093">
    <property type="entry name" value="ABC_SmlMolc_Importer"/>
</dbReference>
<dbReference type="InterPro" id="IPR003439">
    <property type="entry name" value="ABC_transporter-like_ATP-bd"/>
</dbReference>
<dbReference type="RefSeq" id="WP_266338058.1">
    <property type="nucleotide sequence ID" value="NZ_JAPKNK010000002.1"/>
</dbReference>
<dbReference type="GO" id="GO:0043190">
    <property type="term" value="C:ATP-binding cassette (ABC) transporter complex"/>
    <property type="evidence" value="ECO:0007669"/>
    <property type="project" value="InterPro"/>
</dbReference>
<dbReference type="GO" id="GO:0015697">
    <property type="term" value="P:quaternary ammonium group transport"/>
    <property type="evidence" value="ECO:0007669"/>
    <property type="project" value="UniProtKB-ARBA"/>
</dbReference>
<sequence>MSPLLQLHAVEKGFGGSPVLKGINLALRGDSYISLLGPSGSGKTTLLRVIAGFDEPDRGDVILDGKRIDDVPTYQRNIGFVFQNFALFPHLSVARNIGFGLENRAIGAMPAAERRDRVAAMIELVGLTGLEERGIAQISGGQRQRVALARTLVTEPKLVLLDEPLGALDANLRTRMRDELRAIRERLGVTFLHVTGSETEALAMGDTVIVLANGRIAQADAPDTVYSQPASAEIARFLNCYNIFSGTRDGGDFVGPAGRFAISAASVRAAESAPAYAIRQDKIAVRPDGAGAGDGEESVGGTFIASEYSGAAVLSFFALDDGRVIEVEDHLSLREAPAYAEKQRYRLTWQTRDALVFA</sequence>
<dbReference type="EMBL" id="JAPKNK010000002">
    <property type="protein sequence ID" value="MCX5569107.1"/>
    <property type="molecule type" value="Genomic_DNA"/>
</dbReference>
<accession>A0A9X3E1U6</accession>
<dbReference type="PANTHER" id="PTHR42781">
    <property type="entry name" value="SPERMIDINE/PUTRESCINE IMPORT ATP-BINDING PROTEIN POTA"/>
    <property type="match status" value="1"/>
</dbReference>
<organism evidence="6 7">
    <name type="scientific">Kaistia nematophila</name>
    <dbReference type="NCBI Taxonomy" id="2994654"/>
    <lineage>
        <taxon>Bacteria</taxon>
        <taxon>Pseudomonadati</taxon>
        <taxon>Pseudomonadota</taxon>
        <taxon>Alphaproteobacteria</taxon>
        <taxon>Hyphomicrobiales</taxon>
        <taxon>Kaistiaceae</taxon>
        <taxon>Kaistia</taxon>
    </lineage>
</organism>
<keyword evidence="7" id="KW-1185">Reference proteome</keyword>
<evidence type="ECO:0000256" key="1">
    <source>
        <dbReference type="ARBA" id="ARBA00005417"/>
    </source>
</evidence>
<reference evidence="6" key="1">
    <citation type="submission" date="2022-11" db="EMBL/GenBank/DDBJ databases">
        <title>Biodiversity and phylogenetic relationships of bacteria.</title>
        <authorList>
            <person name="Machado R.A.R."/>
            <person name="Bhat A."/>
            <person name="Loulou A."/>
            <person name="Kallel S."/>
        </authorList>
    </citation>
    <scope>NUCLEOTIDE SEQUENCE</scope>
    <source>
        <strain evidence="6">K-TC2</strain>
    </source>
</reference>
<dbReference type="GO" id="GO:0016887">
    <property type="term" value="F:ATP hydrolysis activity"/>
    <property type="evidence" value="ECO:0007669"/>
    <property type="project" value="InterPro"/>
</dbReference>
<feature type="domain" description="ABC transporter" evidence="5">
    <location>
        <begin position="5"/>
        <end position="238"/>
    </location>
</feature>
<keyword evidence="3" id="KW-0547">Nucleotide-binding</keyword>
<dbReference type="PROSITE" id="PS50893">
    <property type="entry name" value="ABC_TRANSPORTER_2"/>
    <property type="match status" value="1"/>
</dbReference>
<dbReference type="InterPro" id="IPR003593">
    <property type="entry name" value="AAA+_ATPase"/>
</dbReference>
<evidence type="ECO:0000256" key="4">
    <source>
        <dbReference type="ARBA" id="ARBA00022840"/>
    </source>
</evidence>
<dbReference type="AlphaFoldDB" id="A0A9X3E1U6"/>
<evidence type="ECO:0000313" key="6">
    <source>
        <dbReference type="EMBL" id="MCX5569107.1"/>
    </source>
</evidence>
<name>A0A9X3E1U6_9HYPH</name>
<evidence type="ECO:0000259" key="5">
    <source>
        <dbReference type="PROSITE" id="PS50893"/>
    </source>
</evidence>
<dbReference type="GO" id="GO:0005524">
    <property type="term" value="F:ATP binding"/>
    <property type="evidence" value="ECO:0007669"/>
    <property type="project" value="UniProtKB-KW"/>
</dbReference>
<keyword evidence="2" id="KW-0813">Transport</keyword>
<dbReference type="FunFam" id="3.40.50.300:FF:000425">
    <property type="entry name" value="Probable ABC transporter, ATP-binding subunit"/>
    <property type="match status" value="1"/>
</dbReference>
<evidence type="ECO:0000256" key="3">
    <source>
        <dbReference type="ARBA" id="ARBA00022741"/>
    </source>
</evidence>